<protein>
    <recommendedName>
        <fullName evidence="3">BTB domain-containing protein</fullName>
    </recommendedName>
</protein>
<reference evidence="1 2" key="1">
    <citation type="submission" date="2024-04" db="EMBL/GenBank/DDBJ databases">
        <authorList>
            <person name="Rising A."/>
            <person name="Reimegard J."/>
            <person name="Sonavane S."/>
            <person name="Akerstrom W."/>
            <person name="Nylinder S."/>
            <person name="Hedman E."/>
            <person name="Kallberg Y."/>
        </authorList>
    </citation>
    <scope>NUCLEOTIDE SEQUENCE [LARGE SCALE GENOMIC DNA]</scope>
</reference>
<keyword evidence="2" id="KW-1185">Reference proteome</keyword>
<evidence type="ECO:0008006" key="3">
    <source>
        <dbReference type="Google" id="ProtNLM"/>
    </source>
</evidence>
<proteinExistence type="predicted"/>
<dbReference type="AlphaFoldDB" id="A0AAV1ZU58"/>
<dbReference type="Proteomes" id="UP001497382">
    <property type="component" value="Unassembled WGS sequence"/>
</dbReference>
<comment type="caution">
    <text evidence="1">The sequence shown here is derived from an EMBL/GenBank/DDBJ whole genome shotgun (WGS) entry which is preliminary data.</text>
</comment>
<dbReference type="EMBL" id="CAXIEN010000084">
    <property type="protein sequence ID" value="CAL1275380.1"/>
    <property type="molecule type" value="Genomic_DNA"/>
</dbReference>
<evidence type="ECO:0000313" key="2">
    <source>
        <dbReference type="Proteomes" id="UP001497382"/>
    </source>
</evidence>
<dbReference type="CDD" id="cd18186">
    <property type="entry name" value="BTB_POZ_ZBTB_KLHL-like"/>
    <property type="match status" value="1"/>
</dbReference>
<dbReference type="InterPro" id="IPR011333">
    <property type="entry name" value="SKP1/BTB/POZ_sf"/>
</dbReference>
<name>A0AAV1ZU58_9ARAC</name>
<accession>A0AAV1ZU58</accession>
<gene>
    <name evidence="1" type="ORF">LARSCL_LOCUS8034</name>
</gene>
<dbReference type="Gene3D" id="3.30.710.10">
    <property type="entry name" value="Potassium Channel Kv1.1, Chain A"/>
    <property type="match status" value="1"/>
</dbReference>
<evidence type="ECO:0000313" key="1">
    <source>
        <dbReference type="EMBL" id="CAL1275380.1"/>
    </source>
</evidence>
<organism evidence="1 2">
    <name type="scientific">Larinioides sclopetarius</name>
    <dbReference type="NCBI Taxonomy" id="280406"/>
    <lineage>
        <taxon>Eukaryota</taxon>
        <taxon>Metazoa</taxon>
        <taxon>Ecdysozoa</taxon>
        <taxon>Arthropoda</taxon>
        <taxon>Chelicerata</taxon>
        <taxon>Arachnida</taxon>
        <taxon>Araneae</taxon>
        <taxon>Araneomorphae</taxon>
        <taxon>Entelegynae</taxon>
        <taxon>Araneoidea</taxon>
        <taxon>Araneidae</taxon>
        <taxon>Larinioides</taxon>
    </lineage>
</organism>
<sequence>MIRGDMREKTSECIEIPDLDEETMRELLSYIYSDRVGVLDWQCATDKQSCGQVQTARPEEEVRGYPEVRSAMICLLQICTTTKNCEMQPKISSRDKERNFFASNTCQSFTEKDYKLAVETMDQLHYINYLDN</sequence>